<dbReference type="Proteomes" id="UP000244929">
    <property type="component" value="Chromosome"/>
</dbReference>
<evidence type="ECO:0000313" key="2">
    <source>
        <dbReference type="Proteomes" id="UP000244929"/>
    </source>
</evidence>
<sequence>MTVGKWINKYADKSNPIYKKIYENNDWLTLKTNIDSLAGNRRRLLSVCCTLSKTNTFIFDLVGVDPVGGRQIYDLVNAEVKKGGAAILYNICDEFRDKCSAYIEAKLIDDNGNIIPVEPYKPNINFKKFTSQQPPQ</sequence>
<name>A0A2S1QYY8_9FLAO</name>
<protein>
    <submittedName>
        <fullName evidence="1">Uncharacterized protein</fullName>
    </submittedName>
</protein>
<dbReference type="EMBL" id="CP029186">
    <property type="protein sequence ID" value="AWH85559.1"/>
    <property type="molecule type" value="Genomic_DNA"/>
</dbReference>
<organism evidence="1 2">
    <name type="scientific">Flavobacterium album</name>
    <dbReference type="NCBI Taxonomy" id="2175091"/>
    <lineage>
        <taxon>Bacteria</taxon>
        <taxon>Pseudomonadati</taxon>
        <taxon>Bacteroidota</taxon>
        <taxon>Flavobacteriia</taxon>
        <taxon>Flavobacteriales</taxon>
        <taxon>Flavobacteriaceae</taxon>
        <taxon>Flavobacterium</taxon>
    </lineage>
</organism>
<evidence type="ECO:0000313" key="1">
    <source>
        <dbReference type="EMBL" id="AWH85559.1"/>
    </source>
</evidence>
<accession>A0A2S1QYY8</accession>
<keyword evidence="2" id="KW-1185">Reference proteome</keyword>
<gene>
    <name evidence="1" type="ORF">HYN59_10750</name>
</gene>
<proteinExistence type="predicted"/>
<reference evidence="1 2" key="1">
    <citation type="submission" date="2018-04" db="EMBL/GenBank/DDBJ databases">
        <title>Genome sequencing of Flavobacterium sp. HYN0059.</title>
        <authorList>
            <person name="Yi H."/>
            <person name="Baek C."/>
        </authorList>
    </citation>
    <scope>NUCLEOTIDE SEQUENCE [LARGE SCALE GENOMIC DNA]</scope>
    <source>
        <strain evidence="1 2">HYN0059</strain>
    </source>
</reference>
<dbReference type="KEGG" id="falb:HYN59_10750"/>
<dbReference type="AlphaFoldDB" id="A0A2S1QYY8"/>